<dbReference type="PROSITE" id="PS00012">
    <property type="entry name" value="PHOSPHOPANTETHEINE"/>
    <property type="match status" value="1"/>
</dbReference>
<dbReference type="InterPro" id="IPR006162">
    <property type="entry name" value="Ppantetheine_attach_site"/>
</dbReference>
<dbReference type="EMBL" id="QMQV01000014">
    <property type="protein sequence ID" value="RLE50057.1"/>
    <property type="molecule type" value="Genomic_DNA"/>
</dbReference>
<gene>
    <name evidence="1" type="ORF">DRJ31_02690</name>
</gene>
<dbReference type="AlphaFoldDB" id="A0A497ES45"/>
<evidence type="ECO:0000313" key="2">
    <source>
        <dbReference type="Proteomes" id="UP000278475"/>
    </source>
</evidence>
<name>A0A497ES45_9CREN</name>
<evidence type="ECO:0000313" key="1">
    <source>
        <dbReference type="EMBL" id="RLE50057.1"/>
    </source>
</evidence>
<organism evidence="1 2">
    <name type="scientific">Thermoproteota archaeon</name>
    <dbReference type="NCBI Taxonomy" id="2056631"/>
    <lineage>
        <taxon>Archaea</taxon>
        <taxon>Thermoproteota</taxon>
    </lineage>
</organism>
<reference evidence="1 2" key="1">
    <citation type="submission" date="2018-06" db="EMBL/GenBank/DDBJ databases">
        <title>Extensive metabolic versatility and redundancy in microbially diverse, dynamic hydrothermal sediments.</title>
        <authorList>
            <person name="Dombrowski N."/>
            <person name="Teske A."/>
            <person name="Baker B.J."/>
        </authorList>
    </citation>
    <scope>NUCLEOTIDE SEQUENCE [LARGE SCALE GENOMIC DNA]</scope>
    <source>
        <strain evidence="1">B66_G16</strain>
    </source>
</reference>
<dbReference type="Proteomes" id="UP000278475">
    <property type="component" value="Unassembled WGS sequence"/>
</dbReference>
<protein>
    <submittedName>
        <fullName evidence="1">Uncharacterized protein</fullName>
    </submittedName>
</protein>
<comment type="caution">
    <text evidence="1">The sequence shown here is derived from an EMBL/GenBank/DDBJ whole genome shotgun (WGS) entry which is preliminary data.</text>
</comment>
<proteinExistence type="predicted"/>
<sequence length="392" mass="44879">MFTKALDVFSQLNISYSTKQVVWLVANATAYGYKSVNGLQLAAELVEKGLNVNFRAREAHSALADVCHYLPDYASDYPIEAKAAARCIGPLYHVGLHKVKGKDWLYQNIINKLIKFRYEKLKSGEFESFDHMLKEGRVKLAIEKGMSPEVAELYFVGTYAAIHGVMNHNLTSWDPSPNYLMWGELSKALELGKYNLTPQDYLNGKTPFEYMYNKMLEDMNNPSFKNSLIKGLYRWYAYSAMKINWPFSTASFAAHANTDWANYVKEKFAWFYWAKYWPLGKYACIREQDSPFFSSITAYMLNIPKVAFGVIYPRGGHGHDEISMIAPDGSLMGFWSNGTALLLDYSPANPVWQGQELFLELRTGRCGCYELTGWIFKKNELYKVFQDLEKPG</sequence>
<accession>A0A497ES45</accession>